<feature type="domain" description="C2H2-type" evidence="3">
    <location>
        <begin position="131"/>
        <end position="158"/>
    </location>
</feature>
<dbReference type="PANTHER" id="PTHR47068:SF1">
    <property type="entry name" value="OS02G0659100 PROTEIN"/>
    <property type="match status" value="1"/>
</dbReference>
<dbReference type="AlphaFoldDB" id="A0A7C8YEL6"/>
<organism evidence="4">
    <name type="scientific">Opuntia streptacantha</name>
    <name type="common">Prickly pear cactus</name>
    <name type="synonym">Opuntia cardona</name>
    <dbReference type="NCBI Taxonomy" id="393608"/>
    <lineage>
        <taxon>Eukaryota</taxon>
        <taxon>Viridiplantae</taxon>
        <taxon>Streptophyta</taxon>
        <taxon>Embryophyta</taxon>
        <taxon>Tracheophyta</taxon>
        <taxon>Spermatophyta</taxon>
        <taxon>Magnoliopsida</taxon>
        <taxon>eudicotyledons</taxon>
        <taxon>Gunneridae</taxon>
        <taxon>Pentapetalae</taxon>
        <taxon>Caryophyllales</taxon>
        <taxon>Cactineae</taxon>
        <taxon>Cactaceae</taxon>
        <taxon>Opuntioideae</taxon>
        <taxon>Opuntia</taxon>
    </lineage>
</organism>
<dbReference type="SUPFAM" id="SSF57667">
    <property type="entry name" value="beta-beta-alpha zinc fingers"/>
    <property type="match status" value="1"/>
</dbReference>
<evidence type="ECO:0000256" key="2">
    <source>
        <dbReference type="SAM" id="MobiDB-lite"/>
    </source>
</evidence>
<dbReference type="EMBL" id="GISG01010912">
    <property type="protein sequence ID" value="MBA4616312.1"/>
    <property type="molecule type" value="Transcribed_RNA"/>
</dbReference>
<feature type="region of interest" description="Disordered" evidence="2">
    <location>
        <begin position="32"/>
        <end position="59"/>
    </location>
</feature>
<reference evidence="4" key="1">
    <citation type="journal article" date="2013" name="J. Plant Res.">
        <title>Effect of fungi and light on seed germination of three Opuntia species from semiarid lands of central Mexico.</title>
        <authorList>
            <person name="Delgado-Sanchez P."/>
            <person name="Jimenez-Bremont J.F."/>
            <person name="Guerrero-Gonzalez Mde L."/>
            <person name="Flores J."/>
        </authorList>
    </citation>
    <scope>NUCLEOTIDE SEQUENCE</scope>
    <source>
        <tissue evidence="4">Cladode</tissue>
    </source>
</reference>
<feature type="compositionally biased region" description="Basic and acidic residues" evidence="2">
    <location>
        <begin position="41"/>
        <end position="59"/>
    </location>
</feature>
<dbReference type="InterPro" id="IPR013087">
    <property type="entry name" value="Znf_C2H2_type"/>
</dbReference>
<dbReference type="Gene3D" id="3.30.160.60">
    <property type="entry name" value="Classic Zinc Finger"/>
    <property type="match status" value="1"/>
</dbReference>
<evidence type="ECO:0000313" key="4">
    <source>
        <dbReference type="EMBL" id="MBA4616312.1"/>
    </source>
</evidence>
<reference evidence="4" key="2">
    <citation type="submission" date="2020-07" db="EMBL/GenBank/DDBJ databases">
        <authorList>
            <person name="Vera ALvarez R."/>
            <person name="Arias-Moreno D.M."/>
            <person name="Jimenez-Jacinto V."/>
            <person name="Jimenez-Bremont J.F."/>
            <person name="Swaminathan K."/>
            <person name="Moose S.P."/>
            <person name="Guerrero-Gonzalez M.L."/>
            <person name="Marino-Ramirez L."/>
            <person name="Landsman D."/>
            <person name="Rodriguez-Kessler M."/>
            <person name="Delgado-Sanchez P."/>
        </authorList>
    </citation>
    <scope>NUCLEOTIDE SEQUENCE</scope>
    <source>
        <tissue evidence="4">Cladode</tissue>
    </source>
</reference>
<evidence type="ECO:0000256" key="1">
    <source>
        <dbReference type="PROSITE-ProRule" id="PRU00042"/>
    </source>
</evidence>
<name>A0A7C8YEL6_OPUST</name>
<keyword evidence="1" id="KW-0479">Metal-binding</keyword>
<dbReference type="PANTHER" id="PTHR47068">
    <property type="entry name" value="OS02G0659100 PROTEIN"/>
    <property type="match status" value="1"/>
</dbReference>
<sequence length="392" mass="43575">MYLCRICNEQVVGDDRALCMHMKTHGVQIPATSSPTGTYYHPDRVNGDNEKHKSSNEGDRLTSSLVLLSNGSLKPFALLIKAGSQVSVDGNQAKKAVEKPFLNQAMRDVTKEGDRDLGDDDKANEVVRGTFECRACNKVFYSHQALGGHRASHKKIKGCFAAAYLNPDEKRNTESRDQNLLSAKHGESVDLDPSRPSSKSLMLHVPLSNNTTSKKKSKSHECSICHRVFPSGQALGGHKRCHWLPSSVSSDTPFYSVSTFHNFLDEGQPLYKKTKFVTPKPLDLNQVPVTFDELYKAPDDRIRIDVGSHIYGLRASVTTNLLGDRGITRDINSIYHSWFQYNSSTPEQHHSMKGKNCDIDTKAKARLMSIQLNDNNVDGLRSSWLQLGIGST</sequence>
<dbReference type="InterPro" id="IPR036236">
    <property type="entry name" value="Znf_C2H2_sf"/>
</dbReference>
<accession>A0A7C8YEL6</accession>
<dbReference type="Pfam" id="PF13912">
    <property type="entry name" value="zf-C2H2_6"/>
    <property type="match status" value="2"/>
</dbReference>
<dbReference type="SMART" id="SM00355">
    <property type="entry name" value="ZnF_C2H2"/>
    <property type="match status" value="3"/>
</dbReference>
<dbReference type="PROSITE" id="PS00028">
    <property type="entry name" value="ZINC_FINGER_C2H2_1"/>
    <property type="match status" value="2"/>
</dbReference>
<dbReference type="PROSITE" id="PS50157">
    <property type="entry name" value="ZINC_FINGER_C2H2_2"/>
    <property type="match status" value="2"/>
</dbReference>
<proteinExistence type="predicted"/>
<feature type="domain" description="C2H2-type" evidence="3">
    <location>
        <begin position="220"/>
        <end position="242"/>
    </location>
</feature>
<dbReference type="GO" id="GO:0008270">
    <property type="term" value="F:zinc ion binding"/>
    <property type="evidence" value="ECO:0007669"/>
    <property type="project" value="UniProtKB-KW"/>
</dbReference>
<keyword evidence="1" id="KW-0862">Zinc</keyword>
<feature type="region of interest" description="Disordered" evidence="2">
    <location>
        <begin position="181"/>
        <end position="201"/>
    </location>
</feature>
<protein>
    <recommendedName>
        <fullName evidence="3">C2H2-type domain-containing protein</fullName>
    </recommendedName>
</protein>
<keyword evidence="1" id="KW-0863">Zinc-finger</keyword>
<evidence type="ECO:0000259" key="3">
    <source>
        <dbReference type="PROSITE" id="PS50157"/>
    </source>
</evidence>